<evidence type="ECO:0000259" key="5">
    <source>
        <dbReference type="Pfam" id="PF02826"/>
    </source>
</evidence>
<dbReference type="Proteomes" id="UP000199225">
    <property type="component" value="Unassembled WGS sequence"/>
</dbReference>
<dbReference type="AlphaFoldDB" id="A0A1G8VAT9"/>
<dbReference type="CDD" id="cd05301">
    <property type="entry name" value="GDH"/>
    <property type="match status" value="1"/>
</dbReference>
<name>A0A1G8VAT9_9BACI</name>
<dbReference type="STRING" id="86666.SAMN04490247_2603"/>
<dbReference type="PROSITE" id="PS00065">
    <property type="entry name" value="D_2_HYDROXYACID_DH_1"/>
    <property type="match status" value="1"/>
</dbReference>
<dbReference type="PANTHER" id="PTHR10996:SF283">
    <property type="entry name" value="GLYOXYLATE_HYDROXYPYRUVATE REDUCTASE B"/>
    <property type="match status" value="1"/>
</dbReference>
<accession>A0A1G8VAT9</accession>
<dbReference type="GO" id="GO:0005829">
    <property type="term" value="C:cytosol"/>
    <property type="evidence" value="ECO:0007669"/>
    <property type="project" value="TreeGrafter"/>
</dbReference>
<dbReference type="InterPro" id="IPR006140">
    <property type="entry name" value="D-isomer_DH_NAD-bd"/>
</dbReference>
<dbReference type="SUPFAM" id="SSF52283">
    <property type="entry name" value="Formate/glycerate dehydrogenase catalytic domain-like"/>
    <property type="match status" value="1"/>
</dbReference>
<dbReference type="GO" id="GO:0030267">
    <property type="term" value="F:glyoxylate reductase (NADPH) activity"/>
    <property type="evidence" value="ECO:0007669"/>
    <property type="project" value="TreeGrafter"/>
</dbReference>
<dbReference type="Pfam" id="PF00389">
    <property type="entry name" value="2-Hacid_dh"/>
    <property type="match status" value="1"/>
</dbReference>
<evidence type="ECO:0000256" key="2">
    <source>
        <dbReference type="ARBA" id="ARBA00023002"/>
    </source>
</evidence>
<dbReference type="InterPro" id="IPR029752">
    <property type="entry name" value="D-isomer_DH_CS1"/>
</dbReference>
<dbReference type="Pfam" id="PF02826">
    <property type="entry name" value="2-Hacid_dh_C"/>
    <property type="match status" value="1"/>
</dbReference>
<reference evidence="7" key="1">
    <citation type="submission" date="2016-10" db="EMBL/GenBank/DDBJ databases">
        <authorList>
            <person name="Varghese N."/>
            <person name="Submissions S."/>
        </authorList>
    </citation>
    <scope>NUCLEOTIDE SEQUENCE [LARGE SCALE GENOMIC DNA]</scope>
    <source>
        <strain evidence="7">DSM 4771</strain>
    </source>
</reference>
<protein>
    <submittedName>
        <fullName evidence="6">Glyoxylate reductase</fullName>
    </submittedName>
</protein>
<dbReference type="InterPro" id="IPR050223">
    <property type="entry name" value="D-isomer_2-hydroxyacid_DH"/>
</dbReference>
<sequence length="318" mass="35681">MKPKVFITRPLPEEVVEPYRGRLDIEMYPEDRPIPEAELASKQGEIDALIPMLSEKLGEEFFSNTSAKVVANLAVGYDNIDVTAAKKHGVTVTNTPDVLTETTADLTFALMLTTARRISEAEDYIKNDQWKQWSPLQLAGTDVHHKTIGIVGMGRIGEAVARRAKGFSMNVLYHNRSRKEAAEKEFGATYVSFDELLKQSDFVVCMTPYTKETHHLFNEEAFRKMGEHAFFINTSRGKTVDEQALQKALEEKEIKGCGLDVFENEPISADHPLLKLENVTATPHIGSSSMETRYRMMQLCLDNVSRVLTGENPITPVT</sequence>
<evidence type="ECO:0000313" key="6">
    <source>
        <dbReference type="EMBL" id="SDJ62957.1"/>
    </source>
</evidence>
<evidence type="ECO:0000313" key="7">
    <source>
        <dbReference type="Proteomes" id="UP000199225"/>
    </source>
</evidence>
<dbReference type="PANTHER" id="PTHR10996">
    <property type="entry name" value="2-HYDROXYACID DEHYDROGENASE-RELATED"/>
    <property type="match status" value="1"/>
</dbReference>
<keyword evidence="2 3" id="KW-0560">Oxidoreductase</keyword>
<dbReference type="GO" id="GO:0051287">
    <property type="term" value="F:NAD binding"/>
    <property type="evidence" value="ECO:0007669"/>
    <property type="project" value="InterPro"/>
</dbReference>
<dbReference type="GO" id="GO:0016618">
    <property type="term" value="F:hydroxypyruvate reductase [NAD(P)H] activity"/>
    <property type="evidence" value="ECO:0007669"/>
    <property type="project" value="TreeGrafter"/>
</dbReference>
<dbReference type="EMBL" id="FNEV01000008">
    <property type="protein sequence ID" value="SDJ62957.1"/>
    <property type="molecule type" value="Genomic_DNA"/>
</dbReference>
<keyword evidence="7" id="KW-1185">Reference proteome</keyword>
<dbReference type="FunFam" id="3.40.50.720:FF:000462">
    <property type="entry name" value="Glyoxylate reductase (NADP+)"/>
    <property type="match status" value="1"/>
</dbReference>
<dbReference type="InterPro" id="IPR036291">
    <property type="entry name" value="NAD(P)-bd_dom_sf"/>
</dbReference>
<dbReference type="Gene3D" id="3.40.50.720">
    <property type="entry name" value="NAD(P)-binding Rossmann-like Domain"/>
    <property type="match status" value="2"/>
</dbReference>
<feature type="domain" description="D-isomer specific 2-hydroxyacid dehydrogenase catalytic" evidence="4">
    <location>
        <begin position="5"/>
        <end position="317"/>
    </location>
</feature>
<dbReference type="SUPFAM" id="SSF51735">
    <property type="entry name" value="NAD(P)-binding Rossmann-fold domains"/>
    <property type="match status" value="1"/>
</dbReference>
<evidence type="ECO:0000259" key="4">
    <source>
        <dbReference type="Pfam" id="PF00389"/>
    </source>
</evidence>
<organism evidence="6 7">
    <name type="scientific">Salimicrobium halophilum</name>
    <dbReference type="NCBI Taxonomy" id="86666"/>
    <lineage>
        <taxon>Bacteria</taxon>
        <taxon>Bacillati</taxon>
        <taxon>Bacillota</taxon>
        <taxon>Bacilli</taxon>
        <taxon>Bacillales</taxon>
        <taxon>Bacillaceae</taxon>
        <taxon>Salimicrobium</taxon>
    </lineage>
</organism>
<evidence type="ECO:0000256" key="3">
    <source>
        <dbReference type="RuleBase" id="RU003719"/>
    </source>
</evidence>
<evidence type="ECO:0000256" key="1">
    <source>
        <dbReference type="ARBA" id="ARBA00005854"/>
    </source>
</evidence>
<gene>
    <name evidence="6" type="ORF">SAMN04490247_2603</name>
</gene>
<comment type="similarity">
    <text evidence="1 3">Belongs to the D-isomer specific 2-hydroxyacid dehydrogenase family.</text>
</comment>
<proteinExistence type="inferred from homology"/>
<dbReference type="InterPro" id="IPR006139">
    <property type="entry name" value="D-isomer_2_OHA_DH_cat_dom"/>
</dbReference>
<feature type="domain" description="D-isomer specific 2-hydroxyacid dehydrogenase NAD-binding" evidence="5">
    <location>
        <begin position="108"/>
        <end position="286"/>
    </location>
</feature>